<dbReference type="AlphaFoldDB" id="A0A085ME39"/>
<organism evidence="1 3">
    <name type="scientific">Trichuris suis</name>
    <name type="common">pig whipworm</name>
    <dbReference type="NCBI Taxonomy" id="68888"/>
    <lineage>
        <taxon>Eukaryota</taxon>
        <taxon>Metazoa</taxon>
        <taxon>Ecdysozoa</taxon>
        <taxon>Nematoda</taxon>
        <taxon>Enoplea</taxon>
        <taxon>Dorylaimia</taxon>
        <taxon>Trichinellida</taxon>
        <taxon>Trichuridae</taxon>
        <taxon>Trichuris</taxon>
    </lineage>
</organism>
<gene>
    <name evidence="1" type="ORF">M513_03537</name>
    <name evidence="2" type="ORF">M514_03537</name>
</gene>
<evidence type="ECO:0000313" key="1">
    <source>
        <dbReference type="EMBL" id="KFD55485.1"/>
    </source>
</evidence>
<name>A0A085ME39_9BILA</name>
<evidence type="ECO:0000313" key="2">
    <source>
        <dbReference type="EMBL" id="KFD71288.1"/>
    </source>
</evidence>
<protein>
    <submittedName>
        <fullName evidence="1">Uncharacterized protein</fullName>
    </submittedName>
</protein>
<proteinExistence type="predicted"/>
<dbReference type="Proteomes" id="UP000030764">
    <property type="component" value="Unassembled WGS sequence"/>
</dbReference>
<sequence>MDKLDAHHKKLISLIICHEKSVGVQSVNAKYRELERYSRTLLSGKRNRTNIMEETALNIMLFMCGKGAS</sequence>
<reference evidence="1 3" key="1">
    <citation type="journal article" date="2014" name="Nat. Genet.">
        <title>Genome and transcriptome of the porcine whipworm Trichuris suis.</title>
        <authorList>
            <person name="Jex A.R."/>
            <person name="Nejsum P."/>
            <person name="Schwarz E.M."/>
            <person name="Hu L."/>
            <person name="Young N.D."/>
            <person name="Hall R.S."/>
            <person name="Korhonen P.K."/>
            <person name="Liao S."/>
            <person name="Thamsborg S."/>
            <person name="Xia J."/>
            <person name="Xu P."/>
            <person name="Wang S."/>
            <person name="Scheerlinck J.P."/>
            <person name="Hofmann A."/>
            <person name="Sternberg P.W."/>
            <person name="Wang J."/>
            <person name="Gasser R.B."/>
        </authorList>
    </citation>
    <scope>NUCLEOTIDE SEQUENCE [LARGE SCALE GENOMIC DNA]</scope>
    <source>
        <strain evidence="2">DCEP-RM93F</strain>
        <strain evidence="1">DCEP-RM93M</strain>
    </source>
</reference>
<keyword evidence="3" id="KW-1185">Reference proteome</keyword>
<accession>A0A085ME39</accession>
<dbReference type="Proteomes" id="UP000030758">
    <property type="component" value="Unassembled WGS sequence"/>
</dbReference>
<evidence type="ECO:0000313" key="3">
    <source>
        <dbReference type="Proteomes" id="UP000030764"/>
    </source>
</evidence>
<dbReference type="EMBL" id="KL367483">
    <property type="protein sequence ID" value="KFD71288.1"/>
    <property type="molecule type" value="Genomic_DNA"/>
</dbReference>
<dbReference type="EMBL" id="KL363199">
    <property type="protein sequence ID" value="KFD55485.1"/>
    <property type="molecule type" value="Genomic_DNA"/>
</dbReference>